<dbReference type="KEGG" id="pbro:HOP40_06740"/>
<evidence type="ECO:0000313" key="1">
    <source>
        <dbReference type="EMBL" id="QJY45539.1"/>
    </source>
</evidence>
<dbReference type="AlphaFoldDB" id="A0A6M6JGN6"/>
<dbReference type="Proteomes" id="UP000505377">
    <property type="component" value="Chromosome"/>
</dbReference>
<evidence type="ECO:0000313" key="2">
    <source>
        <dbReference type="Proteomes" id="UP000505377"/>
    </source>
</evidence>
<organism evidence="1 2">
    <name type="scientific">Pseudonocardia broussonetiae</name>
    <dbReference type="NCBI Taxonomy" id="2736640"/>
    <lineage>
        <taxon>Bacteria</taxon>
        <taxon>Bacillati</taxon>
        <taxon>Actinomycetota</taxon>
        <taxon>Actinomycetes</taxon>
        <taxon>Pseudonocardiales</taxon>
        <taxon>Pseudonocardiaceae</taxon>
        <taxon>Pseudonocardia</taxon>
    </lineage>
</organism>
<sequence>MTRSDVEIVGMSCNCERMEVTEKDVERIPLRNLRVPLNEFVTVWAEAERRNAEQAERGVTDWYAGGVIVTCRWMARAVVRPASGPRRMARPPVSRHDERAYEELIEAEYLAAELLDERWPDLVESRPGWCEAIRATLRWAWRGSGTPPIDVSVRAAG</sequence>
<dbReference type="EMBL" id="CP053564">
    <property type="protein sequence ID" value="QJY45539.1"/>
    <property type="molecule type" value="Genomic_DNA"/>
</dbReference>
<keyword evidence="2" id="KW-1185">Reference proteome</keyword>
<reference evidence="1 2" key="1">
    <citation type="submission" date="2020-05" db="EMBL/GenBank/DDBJ databases">
        <authorList>
            <person name="Mo P."/>
        </authorList>
    </citation>
    <scope>NUCLEOTIDE SEQUENCE [LARGE SCALE GENOMIC DNA]</scope>
    <source>
        <strain evidence="1 2">Gen01</strain>
    </source>
</reference>
<accession>A0A6M6JGN6</accession>
<proteinExistence type="predicted"/>
<name>A0A6M6JGN6_9PSEU</name>
<dbReference type="RefSeq" id="WP_172155709.1">
    <property type="nucleotide sequence ID" value="NZ_CP053564.1"/>
</dbReference>
<gene>
    <name evidence="1" type="ORF">HOP40_06740</name>
</gene>
<protein>
    <submittedName>
        <fullName evidence="1">Uncharacterized protein</fullName>
    </submittedName>
</protein>